<proteinExistence type="predicted"/>
<organism evidence="1 2">
    <name type="scientific">Rotaria magnacalcarata</name>
    <dbReference type="NCBI Taxonomy" id="392030"/>
    <lineage>
        <taxon>Eukaryota</taxon>
        <taxon>Metazoa</taxon>
        <taxon>Spiralia</taxon>
        <taxon>Gnathifera</taxon>
        <taxon>Rotifera</taxon>
        <taxon>Eurotatoria</taxon>
        <taxon>Bdelloidea</taxon>
        <taxon>Philodinida</taxon>
        <taxon>Philodinidae</taxon>
        <taxon>Rotaria</taxon>
    </lineage>
</organism>
<reference evidence="1" key="1">
    <citation type="submission" date="2021-02" db="EMBL/GenBank/DDBJ databases">
        <authorList>
            <person name="Nowell W R."/>
        </authorList>
    </citation>
    <scope>NUCLEOTIDE SEQUENCE</scope>
</reference>
<comment type="caution">
    <text evidence="1">The sequence shown here is derived from an EMBL/GenBank/DDBJ whole genome shotgun (WGS) entry which is preliminary data.</text>
</comment>
<feature type="non-terminal residue" evidence="1">
    <location>
        <position position="51"/>
    </location>
</feature>
<dbReference type="AlphaFoldDB" id="A0A8S3DIF0"/>
<sequence>MCTNIERVAPETISLHSSDTQLEILVNVPLKNDTDEYNCQFRLTDENEFLY</sequence>
<dbReference type="Proteomes" id="UP000676336">
    <property type="component" value="Unassembled WGS sequence"/>
</dbReference>
<name>A0A8S3DIF0_9BILA</name>
<protein>
    <submittedName>
        <fullName evidence="1">Uncharacterized protein</fullName>
    </submittedName>
</protein>
<evidence type="ECO:0000313" key="1">
    <source>
        <dbReference type="EMBL" id="CAF5003986.1"/>
    </source>
</evidence>
<evidence type="ECO:0000313" key="2">
    <source>
        <dbReference type="Proteomes" id="UP000676336"/>
    </source>
</evidence>
<gene>
    <name evidence="1" type="ORF">SMN809_LOCUS56875</name>
</gene>
<accession>A0A8S3DIF0</accession>
<dbReference type="EMBL" id="CAJOBI010205556">
    <property type="protein sequence ID" value="CAF5003986.1"/>
    <property type="molecule type" value="Genomic_DNA"/>
</dbReference>